<dbReference type="InterPro" id="IPR050541">
    <property type="entry name" value="LRR_TM_domain-containing"/>
</dbReference>
<dbReference type="PANTHER" id="PTHR24369:SF210">
    <property type="entry name" value="CHAOPTIN-RELATED"/>
    <property type="match status" value="1"/>
</dbReference>
<dbReference type="SUPFAM" id="SSF52058">
    <property type="entry name" value="L domain-like"/>
    <property type="match status" value="1"/>
</dbReference>
<dbReference type="AlphaFoldDB" id="A0A8T0EAW3"/>
<evidence type="ECO:0000256" key="3">
    <source>
        <dbReference type="ARBA" id="ARBA00022737"/>
    </source>
</evidence>
<evidence type="ECO:0000313" key="4">
    <source>
        <dbReference type="EMBL" id="KAF8767982.1"/>
    </source>
</evidence>
<dbReference type="PANTHER" id="PTHR24369">
    <property type="entry name" value="ANTIGEN BSP, PUTATIVE-RELATED"/>
    <property type="match status" value="1"/>
</dbReference>
<evidence type="ECO:0000256" key="1">
    <source>
        <dbReference type="ARBA" id="ARBA00022614"/>
    </source>
</evidence>
<reference evidence="4" key="1">
    <citation type="journal article" date="2020" name="bioRxiv">
        <title>Chromosome-level reference genome of the European wasp spider Argiope bruennichi: a resource for studies on range expansion and evolutionary adaptation.</title>
        <authorList>
            <person name="Sheffer M.M."/>
            <person name="Hoppe A."/>
            <person name="Krehenwinkel H."/>
            <person name="Uhl G."/>
            <person name="Kuss A.W."/>
            <person name="Jensen L."/>
            <person name="Jensen C."/>
            <person name="Gillespie R.G."/>
            <person name="Hoff K.J."/>
            <person name="Prost S."/>
        </authorList>
    </citation>
    <scope>NUCLEOTIDE SEQUENCE</scope>
</reference>
<dbReference type="GO" id="GO:0005886">
    <property type="term" value="C:plasma membrane"/>
    <property type="evidence" value="ECO:0007669"/>
    <property type="project" value="TreeGrafter"/>
</dbReference>
<evidence type="ECO:0000256" key="2">
    <source>
        <dbReference type="ARBA" id="ARBA00022729"/>
    </source>
</evidence>
<dbReference type="Pfam" id="PF13855">
    <property type="entry name" value="LRR_8"/>
    <property type="match status" value="1"/>
</dbReference>
<dbReference type="InterPro" id="IPR032675">
    <property type="entry name" value="LRR_dom_sf"/>
</dbReference>
<dbReference type="PROSITE" id="PS51450">
    <property type="entry name" value="LRR"/>
    <property type="match status" value="1"/>
</dbReference>
<dbReference type="Proteomes" id="UP000807504">
    <property type="component" value="Unassembled WGS sequence"/>
</dbReference>
<keyword evidence="3" id="KW-0677">Repeat</keyword>
<comment type="caution">
    <text evidence="4">The sequence shown here is derived from an EMBL/GenBank/DDBJ whole genome shotgun (WGS) entry which is preliminary data.</text>
</comment>
<dbReference type="Gene3D" id="3.80.10.10">
    <property type="entry name" value="Ribonuclease Inhibitor"/>
    <property type="match status" value="1"/>
</dbReference>
<sequence length="292" mass="33921">MCPPPELVYPCVCVDNHHKTTAVCSNFTNSEDLKNIFDRTPGWKLQEVLIENSVMNYIPSAVVEDPHFKILNVRSTILIQLFNEPPVTNSRIDVNLHNVTLLRGLDWHYFSNMNIRGLKIDNFRIKSFGKTFKTEIPKSVSSLKFYNSKTVSITDNAFSELDHLVILGIENGYIKTISRDMFPRPWWIHIWRMSNQRISVLPEDIFSDLPNLAFLDFSDNLLTTISENSFLQERKVFFSLSGNPFVCNCKMKWIPAYERTKESSIMGKCAAPETFKGERFTYLQDSDFWYCE</sequence>
<proteinExistence type="predicted"/>
<dbReference type="EMBL" id="JABXBU010002230">
    <property type="protein sequence ID" value="KAF8767982.1"/>
    <property type="molecule type" value="Genomic_DNA"/>
</dbReference>
<name>A0A8T0EAW3_ARGBR</name>
<keyword evidence="2" id="KW-0732">Signal</keyword>
<keyword evidence="1" id="KW-0433">Leucine-rich repeat</keyword>
<keyword evidence="5" id="KW-1185">Reference proteome</keyword>
<accession>A0A8T0EAW3</accession>
<organism evidence="4 5">
    <name type="scientific">Argiope bruennichi</name>
    <name type="common">Wasp spider</name>
    <name type="synonym">Aranea bruennichi</name>
    <dbReference type="NCBI Taxonomy" id="94029"/>
    <lineage>
        <taxon>Eukaryota</taxon>
        <taxon>Metazoa</taxon>
        <taxon>Ecdysozoa</taxon>
        <taxon>Arthropoda</taxon>
        <taxon>Chelicerata</taxon>
        <taxon>Arachnida</taxon>
        <taxon>Araneae</taxon>
        <taxon>Araneomorphae</taxon>
        <taxon>Entelegynae</taxon>
        <taxon>Araneoidea</taxon>
        <taxon>Araneidae</taxon>
        <taxon>Argiope</taxon>
    </lineage>
</organism>
<gene>
    <name evidence="4" type="ORF">HNY73_020849</name>
</gene>
<dbReference type="InterPro" id="IPR001611">
    <property type="entry name" value="Leu-rich_rpt"/>
</dbReference>
<evidence type="ECO:0000313" key="5">
    <source>
        <dbReference type="Proteomes" id="UP000807504"/>
    </source>
</evidence>
<protein>
    <submittedName>
        <fullName evidence="4">Slit like protein</fullName>
    </submittedName>
</protein>
<reference evidence="4" key="2">
    <citation type="submission" date="2020-06" db="EMBL/GenBank/DDBJ databases">
        <authorList>
            <person name="Sheffer M."/>
        </authorList>
    </citation>
    <scope>NUCLEOTIDE SEQUENCE</scope>
</reference>